<keyword evidence="4" id="KW-0720">Serine protease</keyword>
<dbReference type="PANTHER" id="PTHR36175:SF1">
    <property type="entry name" value="CYANOPHYCINASE"/>
    <property type="match status" value="1"/>
</dbReference>
<evidence type="ECO:0000256" key="3">
    <source>
        <dbReference type="ARBA" id="ARBA00022801"/>
    </source>
</evidence>
<name>A0A7W9W8N3_ARMRO</name>
<sequence length="424" mass="45168">MIPSFADGIPGALILSGPGPAAPEAFLTFTRLAKPLEGKFVAVKDKLPDLRELAEATGVWWELKEPPKGKILDALKAALARGATLGGNTAFTQVALREGLLPDANAAIRYELPEGAALAVVGREIQLLGAVPVTIRLVATKFSPEERVTLAGRKRLADLTALRRWSRQRTEPVFPPKTLATPKVPSGTLVIIGGGGMPQGLTQRFVELAGGPEKAVIAVIPISMPDPLPPKDGMAEALRRAGAKEVVELRGRTPETVDSPEALALLKRATGVWFGGGRQWRFVDAYEGTKAEKLMHEVLKRGGVIGGSSAGASIQGEYMARGNPLGPEEIIAPGYERGLGFLPGMAIDQHFTQRNRFKDMELLIKTYPQLLGVGIDEATALIVQGSVAEITGRTRVNFYDAGKPGPESVASGKKYDLAARKVID</sequence>
<proteinExistence type="inferred from homology"/>
<organism evidence="5 6">
    <name type="scientific">Armatimonas rosea</name>
    <dbReference type="NCBI Taxonomy" id="685828"/>
    <lineage>
        <taxon>Bacteria</taxon>
        <taxon>Bacillati</taxon>
        <taxon>Armatimonadota</taxon>
        <taxon>Armatimonadia</taxon>
        <taxon>Armatimonadales</taxon>
        <taxon>Armatimonadaceae</taxon>
        <taxon>Armatimonas</taxon>
    </lineage>
</organism>
<dbReference type="CDD" id="cd03145">
    <property type="entry name" value="GAT1_cyanophycinase"/>
    <property type="match status" value="1"/>
</dbReference>
<dbReference type="AlphaFoldDB" id="A0A7W9W8N3"/>
<dbReference type="SUPFAM" id="SSF52317">
    <property type="entry name" value="Class I glutamine amidotransferase-like"/>
    <property type="match status" value="1"/>
</dbReference>
<protein>
    <submittedName>
        <fullName evidence="5">Cyanophycinase</fullName>
    </submittedName>
</protein>
<evidence type="ECO:0000256" key="2">
    <source>
        <dbReference type="ARBA" id="ARBA00022670"/>
    </source>
</evidence>
<dbReference type="Proteomes" id="UP000520814">
    <property type="component" value="Unassembled WGS sequence"/>
</dbReference>
<dbReference type="GO" id="GO:0006508">
    <property type="term" value="P:proteolysis"/>
    <property type="evidence" value="ECO:0007669"/>
    <property type="project" value="UniProtKB-KW"/>
</dbReference>
<evidence type="ECO:0000256" key="1">
    <source>
        <dbReference type="ARBA" id="ARBA00006534"/>
    </source>
</evidence>
<dbReference type="RefSeq" id="WP_184203825.1">
    <property type="nucleotide sequence ID" value="NZ_JACHGW010000008.1"/>
</dbReference>
<comment type="caution">
    <text evidence="5">The sequence shown here is derived from an EMBL/GenBank/DDBJ whole genome shotgun (WGS) entry which is preliminary data.</text>
</comment>
<gene>
    <name evidence="5" type="ORF">HNQ39_005576</name>
</gene>
<evidence type="ECO:0000256" key="4">
    <source>
        <dbReference type="ARBA" id="ARBA00022825"/>
    </source>
</evidence>
<comment type="similarity">
    <text evidence="1">Belongs to the peptidase S51 family.</text>
</comment>
<dbReference type="EMBL" id="JACHGW010000008">
    <property type="protein sequence ID" value="MBB6053734.1"/>
    <property type="molecule type" value="Genomic_DNA"/>
</dbReference>
<evidence type="ECO:0000313" key="5">
    <source>
        <dbReference type="EMBL" id="MBB6053734.1"/>
    </source>
</evidence>
<keyword evidence="3" id="KW-0378">Hydrolase</keyword>
<dbReference type="InterPro" id="IPR005320">
    <property type="entry name" value="Peptidase_S51"/>
</dbReference>
<reference evidence="5 6" key="1">
    <citation type="submission" date="2020-08" db="EMBL/GenBank/DDBJ databases">
        <title>Genomic Encyclopedia of Type Strains, Phase IV (KMG-IV): sequencing the most valuable type-strain genomes for metagenomic binning, comparative biology and taxonomic classification.</title>
        <authorList>
            <person name="Goeker M."/>
        </authorList>
    </citation>
    <scope>NUCLEOTIDE SEQUENCE [LARGE SCALE GENOMIC DNA]</scope>
    <source>
        <strain evidence="5 6">DSM 23562</strain>
    </source>
</reference>
<dbReference type="PANTHER" id="PTHR36175">
    <property type="entry name" value="CYANOPHYCINASE"/>
    <property type="match status" value="1"/>
</dbReference>
<dbReference type="Pfam" id="PF03575">
    <property type="entry name" value="Peptidase_S51"/>
    <property type="match status" value="1"/>
</dbReference>
<keyword evidence="6" id="KW-1185">Reference proteome</keyword>
<dbReference type="Gene3D" id="3.40.50.880">
    <property type="match status" value="1"/>
</dbReference>
<dbReference type="InterPro" id="IPR029062">
    <property type="entry name" value="Class_I_gatase-like"/>
</dbReference>
<accession>A0A7W9W8N3</accession>
<dbReference type="GO" id="GO:0008236">
    <property type="term" value="F:serine-type peptidase activity"/>
    <property type="evidence" value="ECO:0007669"/>
    <property type="project" value="UniProtKB-KW"/>
</dbReference>
<evidence type="ECO:0000313" key="6">
    <source>
        <dbReference type="Proteomes" id="UP000520814"/>
    </source>
</evidence>
<keyword evidence="2" id="KW-0645">Protease</keyword>